<dbReference type="InterPro" id="IPR016186">
    <property type="entry name" value="C-type_lectin-like/link_sf"/>
</dbReference>
<sequence>MTLVLFILCSGKDLFLGVGLLMIFSGCCVHACQSKRFRTSKYFSPQISFVIIVHLNLTWEDAFDYCADNHKSLLQIEDSEDQKAVEQWLNYTTGDGPFWIGLRQSRVFGFWIWRDKTVSYSNWMDGRQPEMPISDNCGVINKTDYKWRDENCWHEHPFICEEEISFMNK</sequence>
<dbReference type="GeneTree" id="ENSGT00940000168532"/>
<dbReference type="Proteomes" id="UP000261360">
    <property type="component" value="Unplaced"/>
</dbReference>
<dbReference type="PROSITE" id="PS50041">
    <property type="entry name" value="C_TYPE_LECTIN_2"/>
    <property type="match status" value="1"/>
</dbReference>
<name>A0A3B4XF78_SERLL</name>
<reference evidence="4" key="1">
    <citation type="submission" date="2025-08" db="UniProtKB">
        <authorList>
            <consortium name="Ensembl"/>
        </authorList>
    </citation>
    <scope>IDENTIFICATION</scope>
</reference>
<keyword evidence="5" id="KW-1185">Reference proteome</keyword>
<evidence type="ECO:0000313" key="4">
    <source>
        <dbReference type="Ensembl" id="ENSSLDP00000014786.1"/>
    </source>
</evidence>
<dbReference type="CDD" id="cd00037">
    <property type="entry name" value="CLECT"/>
    <property type="match status" value="1"/>
</dbReference>
<proteinExistence type="predicted"/>
<organism evidence="4 5">
    <name type="scientific">Seriola lalandi dorsalis</name>
    <dbReference type="NCBI Taxonomy" id="1841481"/>
    <lineage>
        <taxon>Eukaryota</taxon>
        <taxon>Metazoa</taxon>
        <taxon>Chordata</taxon>
        <taxon>Craniata</taxon>
        <taxon>Vertebrata</taxon>
        <taxon>Euteleostomi</taxon>
        <taxon>Actinopterygii</taxon>
        <taxon>Neopterygii</taxon>
        <taxon>Teleostei</taxon>
        <taxon>Neoteleostei</taxon>
        <taxon>Acanthomorphata</taxon>
        <taxon>Carangaria</taxon>
        <taxon>Carangiformes</taxon>
        <taxon>Carangidae</taxon>
        <taxon>Seriola</taxon>
    </lineage>
</organism>
<dbReference type="InterPro" id="IPR016187">
    <property type="entry name" value="CTDL_fold"/>
</dbReference>
<dbReference type="Pfam" id="PF00059">
    <property type="entry name" value="Lectin_C"/>
    <property type="match status" value="1"/>
</dbReference>
<dbReference type="SUPFAM" id="SSF56436">
    <property type="entry name" value="C-type lectin-like"/>
    <property type="match status" value="1"/>
</dbReference>
<evidence type="ECO:0000256" key="1">
    <source>
        <dbReference type="ARBA" id="ARBA00023157"/>
    </source>
</evidence>
<evidence type="ECO:0000313" key="5">
    <source>
        <dbReference type="Proteomes" id="UP000261360"/>
    </source>
</evidence>
<dbReference type="PROSITE" id="PS00615">
    <property type="entry name" value="C_TYPE_LECTIN_1"/>
    <property type="match status" value="1"/>
</dbReference>
<protein>
    <recommendedName>
        <fullName evidence="3">C-type lectin domain-containing protein</fullName>
    </recommendedName>
</protein>
<dbReference type="SMART" id="SM00034">
    <property type="entry name" value="CLECT"/>
    <property type="match status" value="1"/>
</dbReference>
<keyword evidence="1" id="KW-1015">Disulfide bond</keyword>
<feature type="domain" description="C-type lectin" evidence="3">
    <location>
        <begin position="58"/>
        <end position="161"/>
    </location>
</feature>
<accession>A0A3B4XF78</accession>
<keyword evidence="2" id="KW-0472">Membrane</keyword>
<dbReference type="InterPro" id="IPR018378">
    <property type="entry name" value="C-type_lectin_CS"/>
</dbReference>
<evidence type="ECO:0000259" key="3">
    <source>
        <dbReference type="PROSITE" id="PS50041"/>
    </source>
</evidence>
<dbReference type="AlphaFoldDB" id="A0A3B4XF78"/>
<keyword evidence="2" id="KW-0812">Transmembrane</keyword>
<evidence type="ECO:0000256" key="2">
    <source>
        <dbReference type="SAM" id="Phobius"/>
    </source>
</evidence>
<dbReference type="Gene3D" id="3.10.100.10">
    <property type="entry name" value="Mannose-Binding Protein A, subunit A"/>
    <property type="match status" value="1"/>
</dbReference>
<dbReference type="PANTHER" id="PTHR45784">
    <property type="entry name" value="C-TYPE LECTIN DOMAIN FAMILY 20 MEMBER A-RELATED"/>
    <property type="match status" value="1"/>
</dbReference>
<dbReference type="Ensembl" id="ENSSLDT00000015354.1">
    <property type="protein sequence ID" value="ENSSLDP00000014786.1"/>
    <property type="gene ID" value="ENSSLDG00000011807.1"/>
</dbReference>
<reference evidence="4" key="2">
    <citation type="submission" date="2025-09" db="UniProtKB">
        <authorList>
            <consortium name="Ensembl"/>
        </authorList>
    </citation>
    <scope>IDENTIFICATION</scope>
</reference>
<dbReference type="InterPro" id="IPR001304">
    <property type="entry name" value="C-type_lectin-like"/>
</dbReference>
<keyword evidence="2" id="KW-1133">Transmembrane helix</keyword>
<dbReference type="PANTHER" id="PTHR45784:SF3">
    <property type="entry name" value="C-TYPE LECTIN DOMAIN FAMILY 4 MEMBER K-LIKE-RELATED"/>
    <property type="match status" value="1"/>
</dbReference>
<feature type="transmembrane region" description="Helical" evidence="2">
    <location>
        <begin position="14"/>
        <end position="32"/>
    </location>
</feature>